<comment type="caution">
    <text evidence="1">The sequence shown here is derived from an EMBL/GenBank/DDBJ whole genome shotgun (WGS) entry which is preliminary data.</text>
</comment>
<evidence type="ECO:0000313" key="1">
    <source>
        <dbReference type="EMBL" id="SPJ79460.1"/>
    </source>
</evidence>
<dbReference type="EMBL" id="ONZP01000270">
    <property type="protein sequence ID" value="SPJ79460.1"/>
    <property type="molecule type" value="Genomic_DNA"/>
</dbReference>
<sequence length="10" mass="1192">MARRPYITGQ</sequence>
<proteinExistence type="predicted"/>
<accession>A0AAE8MCP7</accession>
<name>A0AAE8MCP7_9HYPO</name>
<evidence type="ECO:0000313" key="2">
    <source>
        <dbReference type="Proteomes" id="UP001187734"/>
    </source>
</evidence>
<reference evidence="1" key="1">
    <citation type="submission" date="2018-03" db="EMBL/GenBank/DDBJ databases">
        <authorList>
            <person name="Guldener U."/>
        </authorList>
    </citation>
    <scope>NUCLEOTIDE SEQUENCE</scope>
</reference>
<organism evidence="1 2">
    <name type="scientific">Fusarium torulosum</name>
    <dbReference type="NCBI Taxonomy" id="33205"/>
    <lineage>
        <taxon>Eukaryota</taxon>
        <taxon>Fungi</taxon>
        <taxon>Dikarya</taxon>
        <taxon>Ascomycota</taxon>
        <taxon>Pezizomycotina</taxon>
        <taxon>Sordariomycetes</taxon>
        <taxon>Hypocreomycetidae</taxon>
        <taxon>Hypocreales</taxon>
        <taxon>Nectriaceae</taxon>
        <taxon>Fusarium</taxon>
    </lineage>
</organism>
<dbReference type="Proteomes" id="UP001187734">
    <property type="component" value="Unassembled WGS sequence"/>
</dbReference>
<gene>
    <name evidence="1" type="ORF">FTOL_07851</name>
</gene>
<keyword evidence="2" id="KW-1185">Reference proteome</keyword>
<protein>
    <submittedName>
        <fullName evidence="1">Uncharacterized protein</fullName>
    </submittedName>
</protein>